<evidence type="ECO:0000313" key="2">
    <source>
        <dbReference type="Proteomes" id="UP000191897"/>
    </source>
</evidence>
<evidence type="ECO:0000313" key="1">
    <source>
        <dbReference type="EMBL" id="CUX43467.1"/>
    </source>
</evidence>
<reference evidence="1 2" key="1">
    <citation type="submission" date="2016-01" db="EMBL/GenBank/DDBJ databases">
        <authorList>
            <person name="Oliw E.H."/>
        </authorList>
    </citation>
    <scope>NUCLEOTIDE SEQUENCE [LARGE SCALE GENOMIC DNA]</scope>
    <source>
        <strain evidence="1 2">Kerr 14</strain>
    </source>
</reference>
<dbReference type="RefSeq" id="WP_080866652.1">
    <property type="nucleotide sequence ID" value="NZ_LT009731.1"/>
</dbReference>
<dbReference type="Proteomes" id="UP000191897">
    <property type="component" value="Unassembled WGS sequence"/>
</dbReference>
<gene>
    <name evidence="1" type="ORF">AGR4C_Lc10009</name>
</gene>
<dbReference type="EMBL" id="FBWC01000019">
    <property type="protein sequence ID" value="CUX43467.1"/>
    <property type="molecule type" value="Genomic_DNA"/>
</dbReference>
<name>A0A1S7QXG8_AGRTU</name>
<proteinExistence type="predicted"/>
<accession>A0A1S7QXG8</accession>
<protein>
    <submittedName>
        <fullName evidence="1">Uncharacterized protein</fullName>
    </submittedName>
</protein>
<sequence>MKGKSMDTYNEHRRQALRIEAWENEGGALVADTLETQYGRRIERDQSWTIYHVFTGVPVRIGGRRLTDLSIAEATDGMLSLNRRNALRREERNRCQP</sequence>
<organism evidence="1 2">
    <name type="scientific">Agrobacterium tumefaciens str. Kerr 14</name>
    <dbReference type="NCBI Taxonomy" id="1183424"/>
    <lineage>
        <taxon>Bacteria</taxon>
        <taxon>Pseudomonadati</taxon>
        <taxon>Pseudomonadota</taxon>
        <taxon>Alphaproteobacteria</taxon>
        <taxon>Hyphomicrobiales</taxon>
        <taxon>Rhizobiaceae</taxon>
        <taxon>Rhizobium/Agrobacterium group</taxon>
        <taxon>Agrobacterium</taxon>
        <taxon>Agrobacterium tumefaciens complex</taxon>
    </lineage>
</organism>
<dbReference type="AlphaFoldDB" id="A0A1S7QXG8"/>